<reference evidence="1" key="1">
    <citation type="submission" date="2019-02" db="EMBL/GenBank/DDBJ databases">
        <authorList>
            <person name="Gruber-Vodicka R. H."/>
            <person name="Seah K. B. B."/>
        </authorList>
    </citation>
    <scope>NUCLEOTIDE SEQUENCE</scope>
    <source>
        <strain evidence="1">BECK_S127</strain>
    </source>
</reference>
<dbReference type="AlphaFoldDB" id="A0A451BRN6"/>
<accession>A0A451BRN6</accession>
<evidence type="ECO:0000313" key="1">
    <source>
        <dbReference type="EMBL" id="VFK80920.1"/>
    </source>
</evidence>
<proteinExistence type="predicted"/>
<organism evidence="1">
    <name type="scientific">Candidatus Kentrum sp. SD</name>
    <dbReference type="NCBI Taxonomy" id="2126332"/>
    <lineage>
        <taxon>Bacteria</taxon>
        <taxon>Pseudomonadati</taxon>
        <taxon>Pseudomonadota</taxon>
        <taxon>Gammaproteobacteria</taxon>
        <taxon>Candidatus Kentrum</taxon>
    </lineage>
</organism>
<sequence>MPNVNPKILIWARETAGFSVEQAARKLQFKGTKTTTATEKLSAYESGKPSG</sequence>
<dbReference type="EMBL" id="CAADHB010000179">
    <property type="protein sequence ID" value="VFK80920.1"/>
    <property type="molecule type" value="Genomic_DNA"/>
</dbReference>
<name>A0A451BRN6_9GAMM</name>
<gene>
    <name evidence="1" type="ORF">BECKSD772D_GA0070982_11792</name>
</gene>
<protein>
    <submittedName>
        <fullName evidence="1">Uncharacterized protein</fullName>
    </submittedName>
</protein>